<dbReference type="Pfam" id="PF12770">
    <property type="entry name" value="CHAT"/>
    <property type="match status" value="1"/>
</dbReference>
<dbReference type="GO" id="GO:0005886">
    <property type="term" value="C:plasma membrane"/>
    <property type="evidence" value="ECO:0007669"/>
    <property type="project" value="TreeGrafter"/>
</dbReference>
<reference evidence="6" key="2">
    <citation type="submission" date="2021-04" db="EMBL/GenBank/DDBJ databases">
        <authorList>
            <person name="Podell S."/>
        </authorList>
    </citation>
    <scope>NUCLEOTIDE SEQUENCE</scope>
    <source>
        <strain evidence="6">Hildebrandi</strain>
    </source>
</reference>
<dbReference type="Pfam" id="PF00069">
    <property type="entry name" value="Pkinase"/>
    <property type="match status" value="1"/>
</dbReference>
<feature type="region of interest" description="Disordered" evidence="4">
    <location>
        <begin position="1"/>
        <end position="59"/>
    </location>
</feature>
<dbReference type="GO" id="GO:0004672">
    <property type="term" value="F:protein kinase activity"/>
    <property type="evidence" value="ECO:0007669"/>
    <property type="project" value="InterPro"/>
</dbReference>
<feature type="compositionally biased region" description="Acidic residues" evidence="4">
    <location>
        <begin position="1"/>
        <end position="12"/>
    </location>
</feature>
<organism evidence="6 7">
    <name type="scientific">Nitzschia inconspicua</name>
    <dbReference type="NCBI Taxonomy" id="303405"/>
    <lineage>
        <taxon>Eukaryota</taxon>
        <taxon>Sar</taxon>
        <taxon>Stramenopiles</taxon>
        <taxon>Ochrophyta</taxon>
        <taxon>Bacillariophyta</taxon>
        <taxon>Bacillariophyceae</taxon>
        <taxon>Bacillariophycidae</taxon>
        <taxon>Bacillariales</taxon>
        <taxon>Bacillariaceae</taxon>
        <taxon>Nitzschia</taxon>
    </lineage>
</organism>
<gene>
    <name evidence="6" type="ORF">IV203_018745</name>
</gene>
<dbReference type="PANTHER" id="PTHR24186">
    <property type="entry name" value="PROTEIN PHOSPHATASE 1 REGULATORY SUBUNIT"/>
    <property type="match status" value="1"/>
</dbReference>
<dbReference type="Proteomes" id="UP000693970">
    <property type="component" value="Unassembled WGS sequence"/>
</dbReference>
<dbReference type="EMBL" id="JAGRRH010000003">
    <property type="protein sequence ID" value="KAG7372602.1"/>
    <property type="molecule type" value="Genomic_DNA"/>
</dbReference>
<keyword evidence="1" id="KW-0677">Repeat</keyword>
<dbReference type="InterPro" id="IPR024983">
    <property type="entry name" value="CHAT_dom"/>
</dbReference>
<dbReference type="OrthoDB" id="192148at2759"/>
<name>A0A9K3M288_9STRA</name>
<protein>
    <submittedName>
        <fullName evidence="6">Ankyrin repeat domain protein</fullName>
    </submittedName>
</protein>
<dbReference type="Pfam" id="PF12796">
    <property type="entry name" value="Ank_2"/>
    <property type="match status" value="1"/>
</dbReference>
<evidence type="ECO:0000256" key="2">
    <source>
        <dbReference type="ARBA" id="ARBA00023043"/>
    </source>
</evidence>
<keyword evidence="2 3" id="KW-0040">ANK repeat</keyword>
<reference evidence="6" key="1">
    <citation type="journal article" date="2021" name="Sci. Rep.">
        <title>Diploid genomic architecture of Nitzschia inconspicua, an elite biomass production diatom.</title>
        <authorList>
            <person name="Oliver A."/>
            <person name="Podell S."/>
            <person name="Pinowska A."/>
            <person name="Traller J.C."/>
            <person name="Smith S.R."/>
            <person name="McClure R."/>
            <person name="Beliaev A."/>
            <person name="Bohutskyi P."/>
            <person name="Hill E.A."/>
            <person name="Rabines A."/>
            <person name="Zheng H."/>
            <person name="Allen L.Z."/>
            <person name="Kuo A."/>
            <person name="Grigoriev I.V."/>
            <person name="Allen A.E."/>
            <person name="Hazlebeck D."/>
            <person name="Allen E.E."/>
        </authorList>
    </citation>
    <scope>NUCLEOTIDE SEQUENCE</scope>
    <source>
        <strain evidence="6">Hildebrandi</strain>
    </source>
</reference>
<dbReference type="PROSITE" id="PS50011">
    <property type="entry name" value="PROTEIN_KINASE_DOM"/>
    <property type="match status" value="1"/>
</dbReference>
<dbReference type="SMART" id="SM00248">
    <property type="entry name" value="ANK"/>
    <property type="match status" value="12"/>
</dbReference>
<dbReference type="PROSITE" id="PS50297">
    <property type="entry name" value="ANK_REP_REGION"/>
    <property type="match status" value="1"/>
</dbReference>
<feature type="repeat" description="ANK" evidence="3">
    <location>
        <begin position="776"/>
        <end position="798"/>
    </location>
</feature>
<keyword evidence="7" id="KW-1185">Reference proteome</keyword>
<dbReference type="InterPro" id="IPR000719">
    <property type="entry name" value="Prot_kinase_dom"/>
</dbReference>
<evidence type="ECO:0000313" key="6">
    <source>
        <dbReference type="EMBL" id="KAG7372602.1"/>
    </source>
</evidence>
<evidence type="ECO:0000256" key="1">
    <source>
        <dbReference type="ARBA" id="ARBA00022737"/>
    </source>
</evidence>
<evidence type="ECO:0000259" key="5">
    <source>
        <dbReference type="PROSITE" id="PS50011"/>
    </source>
</evidence>
<evidence type="ECO:0000313" key="7">
    <source>
        <dbReference type="Proteomes" id="UP000693970"/>
    </source>
</evidence>
<accession>A0A9K3M288</accession>
<dbReference type="PANTHER" id="PTHR24186:SF38">
    <property type="entry name" value="ANKYRIN REPEAT FAMILY PROTEIN"/>
    <property type="match status" value="1"/>
</dbReference>
<dbReference type="GO" id="GO:0005524">
    <property type="term" value="F:ATP binding"/>
    <property type="evidence" value="ECO:0007669"/>
    <property type="project" value="InterPro"/>
</dbReference>
<feature type="domain" description="Protein kinase" evidence="5">
    <location>
        <begin position="1245"/>
        <end position="1579"/>
    </location>
</feature>
<proteinExistence type="predicted"/>
<dbReference type="PROSITE" id="PS50088">
    <property type="entry name" value="ANK_REPEAT"/>
    <property type="match status" value="1"/>
</dbReference>
<dbReference type="InterPro" id="IPR002110">
    <property type="entry name" value="Ankyrin_rpt"/>
</dbReference>
<feature type="compositionally biased region" description="Acidic residues" evidence="4">
    <location>
        <begin position="44"/>
        <end position="53"/>
    </location>
</feature>
<comment type="caution">
    <text evidence="6">The sequence shown here is derived from an EMBL/GenBank/DDBJ whole genome shotgun (WGS) entry which is preliminary data.</text>
</comment>
<evidence type="ECO:0000256" key="4">
    <source>
        <dbReference type="SAM" id="MobiDB-lite"/>
    </source>
</evidence>
<dbReference type="SMART" id="SM00220">
    <property type="entry name" value="S_TKc"/>
    <property type="match status" value="1"/>
</dbReference>
<sequence>MWNDIITEDDEDDRKPPARMVASSVKRFQTVEVGGGDGSGSNNNDDDEDEEADPFIRDSQIRSESALPVYLDADIDCDYSPLTLASASAATASLGPAQRKLQQSKDPFNSAGTAAAAAAAAGSAKLPIRSTAHHRIPRFNTAGSSPSSLTAVEFEPNGWQKEKNWNSLHVAMADRVEQWKIKLLLESNPGWEMEQTVDGNTPLHEGLKSQVNVTDLIPKEFATAVTIANNEGELPLHIACERKAKFQVLQALVKAFPQAVKAQTNIYCQTPFHYLMFSKSVTMESVKLLLDACSSAAKIRDKFGRTVLHMGIEYEADEDVLKIIYDAFPEAAGLKPTETLSSLDHGSVAAAAAGIGGGFGLNRSALSSTGKLSEGLAIKFQDGIIKGEQLEERLKSCEAHGFRQRHHFNMLHVAVTKGVSVELIQLVLEMNPKMAEEQNTEGNCPLMEGLVAGASEEALYAILDGSEEVSCNCVNNNNEYALYLAVQKASPGLVRRILHANTAATMAQSLNEDEVPLHRLMASEYSEELVDEFVSKFWKARETARVRDRFGRTALHAAINNRAPKHTIMALVKAFPDAIGIEDNHKRTPLDDCIFLDYIRKDLLTDAYEKTCRERGFSVNHILQEYKPRGTQINQGWNSLHVAMSKRADSWKVDILLKSSPNMARKQNEVGNFPLHEGLLHHGTPQSVVDVIAAHPDACITPNNNGEYALHHAAYASSSMIINMVQEIHPAAVSCVSTSSRRTPLHMLVGRQDRIVAVSSIERLARGNAINQRDINGDTPLHIAIKNSLSENVVTFLLYEYPNGAKIPDKQGHLPLHHAIRNQFSEDLLVNLLGANPDAVRMKFGDEGFLPLHLAMKYRAGSSFVSALIEQNDKVVSMKTSDGSTPLLMALKYDADFDSFVSVLSLYKGAWKVGDEEEMIPLHIALMRGAPKTIIATLIDAGPDAIKYRNNHGHTPFHAGIVPAMYVLHQRYPEHFQPVQVRGNDLHPASFLQNKFAPERDKNPLRDLLNILENLDEIISYFPEVSEQKDADGNLPLLLFCMTFNPSVIKLTGVDLQKAARAVTNTFENIYKANPQAAEVTGPFVGTPINVLVGECCMAKSLQQLLLLESSRRLSILLQNVRDGRALQPLCNLENQVSLFAFFVLFCDGHSLSAGKRYEYLSLDLNREILKGWSILDILADFDTVSSAGILLQILRDQKTKMDMANELIQIKNEDGEKMIEFRSLEVVSETVRTRIADRAKLVNVSAELRLWGQAYGRFLKRYRLEKQPKHVSETCVVVFGTEAIKQEDGQIGEHPVALKFMCSRDTFLREIKKRPVLDDKGISSQYIFPIRETFSSRGIDEFKCEKVDLQTELEPYKDTIKIEGLDLKYVIVMDCGAGYDLHDFISHQNIAGKDLLTVTTIAKEIALCLKYLNEKCGIIHGDVKARNFVAKGVGFIGFAAIDLDNASTIGQEHAGMKQTSSGYLPPEQAAIEAFERAYANDSSSPKPPSVIASCQYDMWCFGVLLYFLFTGKQLFNVDTKEDVDDEDLLRICSWDNRWKEEKLSKVKSKWPLKLLDSLLQKDPSNRPENWSSVVDELNKVTVYSDSVLYDKIVIFQSSPLVYTELNGNIKPMVQLDFEKELDLLKGALADAQQVGCTIDVVLETGSLDRLQAFMAQKMSRVMHFSGHGTLQYMAWEDERGKLKIVRESELKRQIEGIGDFLRCVFISACHSQWIAQAFIDAGVRHAICCPVDKNLMDIAASEFTRNFYRNLACKNTVKQAFKAAQTAVAISPHVANREEEAKKFMLLPSMPDDSDYHDVPLFFASESSPMQDEKLGTLTIGVPRYRQLLVGRNVTKYSILSSLSPDSTIDVVRVWGKERMGKTALVADVCNHIRSRPRSPPQLDFLFWFPPTGQVLDNPIYQNIALLISSSVGTSKDLQSGAEELLRDIAHMLVHKSVLLIVDIREFQKITAGVTSNMFQEVFSHLLEVSHAKYLKAVFIEENPPTQTKASSSREETVPVMELDIDAAVTLFAHCIQEDLRRKYPILNSRDLCNHLLEGPEGIEISQDLLDNREDFVWERYLGSGEPSSCCDIARYIRQEDVEFLLTDWWSIPANEPPTPVTLWDDDDFPEFIE</sequence>
<evidence type="ECO:0000256" key="3">
    <source>
        <dbReference type="PROSITE-ProRule" id="PRU00023"/>
    </source>
</evidence>